<dbReference type="Gene3D" id="3.10.450.40">
    <property type="match status" value="1"/>
</dbReference>
<reference evidence="14 15" key="1">
    <citation type="journal article" date="2011" name="BMC Genomics">
        <title>Insight into cross-talk between intra-amoebal pathogens.</title>
        <authorList>
            <person name="Gimenez G."/>
            <person name="Bertelli C."/>
            <person name="Moliner C."/>
            <person name="Robert C."/>
            <person name="Raoult D."/>
            <person name="Fournier P.E."/>
            <person name="Greub G."/>
        </authorList>
    </citation>
    <scope>NUCLEOTIDE SEQUENCE [LARGE SCALE GENOMIC DNA]</scope>
    <source>
        <strain evidence="14 15">LLAP12</strain>
    </source>
</reference>
<dbReference type="SUPFAM" id="SSF55486">
    <property type="entry name" value="Metalloproteases ('zincins'), catalytic domain"/>
    <property type="match status" value="1"/>
</dbReference>
<dbReference type="Gene3D" id="1.10.390.10">
    <property type="entry name" value="Neutral Protease Domain 2"/>
    <property type="match status" value="1"/>
</dbReference>
<dbReference type="Pfam" id="PF07504">
    <property type="entry name" value="FTP"/>
    <property type="match status" value="1"/>
</dbReference>
<evidence type="ECO:0000256" key="4">
    <source>
        <dbReference type="ARBA" id="ARBA00022729"/>
    </source>
</evidence>
<dbReference type="GO" id="GO:0006508">
    <property type="term" value="P:proteolysis"/>
    <property type="evidence" value="ECO:0007669"/>
    <property type="project" value="UniProtKB-KW"/>
</dbReference>
<feature type="active site" evidence="9">
    <location>
        <position position="350"/>
    </location>
</feature>
<evidence type="ECO:0000313" key="14">
    <source>
        <dbReference type="EMBL" id="EHL32519.1"/>
    </source>
</evidence>
<dbReference type="EMBL" id="JH413798">
    <property type="protein sequence ID" value="EHL32519.1"/>
    <property type="molecule type" value="Genomic_DNA"/>
</dbReference>
<dbReference type="STRING" id="658187.LDG_5475"/>
<dbReference type="PANTHER" id="PTHR33794:SF1">
    <property type="entry name" value="BACILLOLYSIN"/>
    <property type="match status" value="1"/>
</dbReference>
<protein>
    <recommendedName>
        <fullName evidence="10">Neutral metalloproteinase</fullName>
        <ecNumber evidence="10">3.4.24.-</ecNumber>
    </recommendedName>
</protein>
<dbReference type="HOGENOM" id="CLU_008590_4_2_6"/>
<dbReference type="InterPro" id="IPR050728">
    <property type="entry name" value="Zinc_Metalloprotease_M4"/>
</dbReference>
<dbReference type="GO" id="GO:0046872">
    <property type="term" value="F:metal ion binding"/>
    <property type="evidence" value="ECO:0007669"/>
    <property type="project" value="UniProtKB-UniRule"/>
</dbReference>
<evidence type="ECO:0000256" key="2">
    <source>
        <dbReference type="ARBA" id="ARBA00022670"/>
    </source>
</evidence>
<evidence type="ECO:0000313" key="15">
    <source>
        <dbReference type="Proteomes" id="UP000002770"/>
    </source>
</evidence>
<dbReference type="OrthoDB" id="5378341at2"/>
<keyword evidence="7 10" id="KW-0482">Metalloprotease</keyword>
<evidence type="ECO:0000259" key="12">
    <source>
        <dbReference type="Pfam" id="PF02868"/>
    </source>
</evidence>
<dbReference type="InterPro" id="IPR013856">
    <property type="entry name" value="Peptidase_M4_domain"/>
</dbReference>
<comment type="cofactor">
    <cofactor evidence="10">
        <name>Zn(2+)</name>
        <dbReference type="ChEBI" id="CHEBI:29105"/>
    </cofactor>
</comment>
<keyword evidence="6 10" id="KW-0862">Zinc</keyword>
<evidence type="ECO:0000256" key="3">
    <source>
        <dbReference type="ARBA" id="ARBA00022723"/>
    </source>
</evidence>
<dbReference type="AlphaFoldDB" id="G9EJV9"/>
<feature type="active site" description="Proton donor" evidence="9">
    <location>
        <position position="477"/>
    </location>
</feature>
<dbReference type="RefSeq" id="WP_006869456.1">
    <property type="nucleotide sequence ID" value="NZ_JH413798.1"/>
</dbReference>
<evidence type="ECO:0000259" key="11">
    <source>
        <dbReference type="Pfam" id="PF01447"/>
    </source>
</evidence>
<comment type="subcellular location">
    <subcellularLocation>
        <location evidence="10">Secreted</location>
    </subcellularLocation>
</comment>
<dbReference type="PROSITE" id="PS51257">
    <property type="entry name" value="PROKAR_LIPOPROTEIN"/>
    <property type="match status" value="1"/>
</dbReference>
<keyword evidence="5 10" id="KW-0378">Hydrolase</keyword>
<dbReference type="Pfam" id="PF01447">
    <property type="entry name" value="Peptidase_M4"/>
    <property type="match status" value="1"/>
</dbReference>
<feature type="domain" description="Peptidase M4" evidence="11">
    <location>
        <begin position="214"/>
        <end position="357"/>
    </location>
</feature>
<sequence>MLKKLLGFTLALLSCDALAVETVDLYQAPLSSLKHFPLLQKAKKSAHAKASSTTDNNILQEVNLTKEDSKVITRYQQMYQGIPVVGAQIMISKEASTNNNAQVNGHLLDDIQLNTRPALTQQQALESAQKAWLSFNPQAPMNTEQMELQIRAGQGNELTLVYQVSFKSTDSNGKPARPFFVVDAQSGALLKQWNNIKNFADHGPGGNEKVKEYWYGQDGLPALEVAQNGTVCTMESSKVKLVNLKFAWDWYNLLATPFQYSCNNNSEDRINGAFSPANDAYYFGHTIVDMYQEWYGVNALQHPNGTPAQLVMRVHFGQNYDNAFWDGQYMSFGDGADFYPLVSLDIAGHEVTHGFTEQHANLEYHDESGALNESLSDMAGQAARAYLLEKFPQLYNRMYLEPNVVTWGIGETIVRDSLGKALRFMDLPSSDGSSADCLDKALAQSKGAYCAISYADVVAFANANIPSPQDRQSFIVHTASGIFNKAFYLLAQNIGIKKAYHIMVIANSKYWTPTTDFTQGACGVLYSARDLAVDISALKTIFAQVGIDTESCSI</sequence>
<comment type="function">
    <text evidence="10">Extracellular zinc metalloprotease.</text>
</comment>
<comment type="similarity">
    <text evidence="1 10">Belongs to the peptidase M4 family.</text>
</comment>
<dbReference type="CDD" id="cd09597">
    <property type="entry name" value="M4_TLP"/>
    <property type="match status" value="1"/>
</dbReference>
<evidence type="ECO:0000256" key="1">
    <source>
        <dbReference type="ARBA" id="ARBA00009388"/>
    </source>
</evidence>
<evidence type="ECO:0000256" key="10">
    <source>
        <dbReference type="RuleBase" id="RU366073"/>
    </source>
</evidence>
<evidence type="ECO:0000256" key="7">
    <source>
        <dbReference type="ARBA" id="ARBA00023049"/>
    </source>
</evidence>
<dbReference type="InterPro" id="IPR001570">
    <property type="entry name" value="Peptidase_M4_C_domain"/>
</dbReference>
<evidence type="ECO:0000256" key="8">
    <source>
        <dbReference type="ARBA" id="ARBA00023145"/>
    </source>
</evidence>
<feature type="chain" id="PRO_5023157267" description="Neutral metalloproteinase" evidence="10">
    <location>
        <begin position="20"/>
        <end position="554"/>
    </location>
</feature>
<keyword evidence="3" id="KW-0479">Metal-binding</keyword>
<dbReference type="EC" id="3.4.24.-" evidence="10"/>
<dbReference type="eggNOG" id="COG3227">
    <property type="taxonomic scope" value="Bacteria"/>
</dbReference>
<keyword evidence="2 10" id="KW-0645">Protease</keyword>
<dbReference type="InterPro" id="IPR011096">
    <property type="entry name" value="FTP_domain"/>
</dbReference>
<name>G9EJV9_9GAMM</name>
<feature type="domain" description="FTP" evidence="13">
    <location>
        <begin position="71"/>
        <end position="91"/>
    </location>
</feature>
<accession>G9EJV9</accession>
<dbReference type="PANTHER" id="PTHR33794">
    <property type="entry name" value="BACILLOLYSIN"/>
    <property type="match status" value="1"/>
</dbReference>
<dbReference type="PRINTS" id="PR00730">
    <property type="entry name" value="THERMOLYSIN"/>
</dbReference>
<dbReference type="Pfam" id="PF02868">
    <property type="entry name" value="Peptidase_M4_C"/>
    <property type="match status" value="1"/>
</dbReference>
<evidence type="ECO:0000259" key="13">
    <source>
        <dbReference type="Pfam" id="PF07504"/>
    </source>
</evidence>
<evidence type="ECO:0000256" key="6">
    <source>
        <dbReference type="ARBA" id="ARBA00022833"/>
    </source>
</evidence>
<keyword evidence="10" id="KW-0964">Secreted</keyword>
<organism evidence="14 15">
    <name type="scientific">Legionella drancourtii LLAP12</name>
    <dbReference type="NCBI Taxonomy" id="658187"/>
    <lineage>
        <taxon>Bacteria</taxon>
        <taxon>Pseudomonadati</taxon>
        <taxon>Pseudomonadota</taxon>
        <taxon>Gammaproteobacteria</taxon>
        <taxon>Legionellales</taxon>
        <taxon>Legionellaceae</taxon>
        <taxon>Legionella</taxon>
    </lineage>
</organism>
<dbReference type="Proteomes" id="UP000002770">
    <property type="component" value="Unassembled WGS sequence"/>
</dbReference>
<dbReference type="Gene3D" id="3.10.170.10">
    <property type="match status" value="1"/>
</dbReference>
<keyword evidence="4 10" id="KW-0732">Signal</keyword>
<keyword evidence="8" id="KW-0865">Zymogen</keyword>
<keyword evidence="15" id="KW-1185">Reference proteome</keyword>
<gene>
    <name evidence="14" type="ORF">LDG_5475</name>
</gene>
<dbReference type="GO" id="GO:0005576">
    <property type="term" value="C:extracellular region"/>
    <property type="evidence" value="ECO:0007669"/>
    <property type="project" value="UniProtKB-SubCell"/>
</dbReference>
<feature type="domain" description="Peptidase M4 C-terminal" evidence="12">
    <location>
        <begin position="360"/>
        <end position="547"/>
    </location>
</feature>
<dbReference type="InParanoid" id="G9EJV9"/>
<feature type="signal peptide" evidence="10">
    <location>
        <begin position="1"/>
        <end position="19"/>
    </location>
</feature>
<evidence type="ECO:0000256" key="9">
    <source>
        <dbReference type="PIRSR" id="PIRSR623612-1"/>
    </source>
</evidence>
<proteinExistence type="inferred from homology"/>
<evidence type="ECO:0000256" key="5">
    <source>
        <dbReference type="ARBA" id="ARBA00022801"/>
    </source>
</evidence>
<dbReference type="GO" id="GO:0004222">
    <property type="term" value="F:metalloendopeptidase activity"/>
    <property type="evidence" value="ECO:0007669"/>
    <property type="project" value="UniProtKB-UniRule"/>
</dbReference>
<dbReference type="InterPro" id="IPR027268">
    <property type="entry name" value="Peptidase_M4/M1_CTD_sf"/>
</dbReference>
<dbReference type="InterPro" id="IPR023612">
    <property type="entry name" value="Peptidase_M4"/>
</dbReference>
<dbReference type="Gene3D" id="3.10.450.490">
    <property type="match status" value="1"/>
</dbReference>